<accession>A0ABD5QKS5</accession>
<proteinExistence type="predicted"/>
<feature type="compositionally biased region" description="Polar residues" evidence="1">
    <location>
        <begin position="496"/>
        <end position="506"/>
    </location>
</feature>
<dbReference type="EMBL" id="JBHSJG010000050">
    <property type="protein sequence ID" value="MFC4989617.1"/>
    <property type="molecule type" value="Genomic_DNA"/>
</dbReference>
<sequence length="536" mass="55901">MSGALFGAIGIGVVDAQENESNESEDDGFGVDPGEVANATNGSEGEVENETAENESNNESVDDGFGIQPNSILTGEENNENQTNSEDEDDNGGALSAVGGAVEWLDQAKGKARDGIEEHVPGAAAAGNIYDTMTNPSDEAVQWFNSWVAAFVDGVLSEVVAAINAIHAIAIQVPAPGEAEDPSSWAEPASEQWQTVFAVISWPLVAAIVWLMAQIGVSFSYDSAEKRRRGWKRIALASVMIFGTWVFAPALLHLFAEVAQGIYPDGEQFVTPDGAIRFGLGLYLLAILLIFKAIVVVAALVSVIMLHLLTYLSILFWPLSWAAWATHGQAHAYGSFGLFVFGSLLALSVIQSVILRFLIYLPLDGSIAGTAGSIVLILFGLAFALVYLPWKMLEKAHVAAALKLGKGPAQDVGQRMRQAPGEVHHLARHYRAAYDQRSGGGGGGGDGGGGRGGGDGGGGRGGGDGGGGRGGGDGGGGSGGGDGGGGGGEDGKSEQESSSTQDGDSSQENRRPRIKSRKKKTFSEIQKDRIERKVNS</sequence>
<keyword evidence="2" id="KW-0812">Transmembrane</keyword>
<feature type="transmembrane region" description="Helical" evidence="2">
    <location>
        <begin position="308"/>
        <end position="326"/>
    </location>
</feature>
<organism evidence="3 4">
    <name type="scientific">Saliphagus infecundisoli</name>
    <dbReference type="NCBI Taxonomy" id="1849069"/>
    <lineage>
        <taxon>Archaea</taxon>
        <taxon>Methanobacteriati</taxon>
        <taxon>Methanobacteriota</taxon>
        <taxon>Stenosarchaea group</taxon>
        <taxon>Halobacteria</taxon>
        <taxon>Halobacteriales</taxon>
        <taxon>Natrialbaceae</taxon>
        <taxon>Saliphagus</taxon>
    </lineage>
</organism>
<keyword evidence="4" id="KW-1185">Reference proteome</keyword>
<evidence type="ECO:0000256" key="2">
    <source>
        <dbReference type="SAM" id="Phobius"/>
    </source>
</evidence>
<dbReference type="Pfam" id="PF19590">
    <property type="entry name" value="TrbL_3"/>
    <property type="match status" value="1"/>
</dbReference>
<name>A0ABD5QKS5_9EURY</name>
<dbReference type="AlphaFoldDB" id="A0ABD5QKS5"/>
<feature type="transmembrane region" description="Helical" evidence="2">
    <location>
        <begin position="234"/>
        <end position="256"/>
    </location>
</feature>
<gene>
    <name evidence="3" type="ORF">ACFPFO_17995</name>
</gene>
<feature type="region of interest" description="Disordered" evidence="1">
    <location>
        <begin position="16"/>
        <end position="96"/>
    </location>
</feature>
<reference evidence="3 4" key="1">
    <citation type="journal article" date="2019" name="Int. J. Syst. Evol. Microbiol.">
        <title>The Global Catalogue of Microorganisms (GCM) 10K type strain sequencing project: providing services to taxonomists for standard genome sequencing and annotation.</title>
        <authorList>
            <consortium name="The Broad Institute Genomics Platform"/>
            <consortium name="The Broad Institute Genome Sequencing Center for Infectious Disease"/>
            <person name="Wu L."/>
            <person name="Ma J."/>
        </authorList>
    </citation>
    <scope>NUCLEOTIDE SEQUENCE [LARGE SCALE GENOMIC DNA]</scope>
    <source>
        <strain evidence="3 4">CGMCC 1.15824</strain>
    </source>
</reference>
<protein>
    <submittedName>
        <fullName evidence="3">Uncharacterized protein</fullName>
    </submittedName>
</protein>
<feature type="transmembrane region" description="Helical" evidence="2">
    <location>
        <begin position="367"/>
        <end position="390"/>
    </location>
</feature>
<keyword evidence="2" id="KW-1133">Transmembrane helix</keyword>
<evidence type="ECO:0000313" key="4">
    <source>
        <dbReference type="Proteomes" id="UP001595925"/>
    </source>
</evidence>
<feature type="transmembrane region" description="Helical" evidence="2">
    <location>
        <begin position="332"/>
        <end position="355"/>
    </location>
</feature>
<comment type="caution">
    <text evidence="3">The sequence shown here is derived from an EMBL/GenBank/DDBJ whole genome shotgun (WGS) entry which is preliminary data.</text>
</comment>
<feature type="region of interest" description="Disordered" evidence="1">
    <location>
        <begin position="435"/>
        <end position="536"/>
    </location>
</feature>
<feature type="transmembrane region" description="Helical" evidence="2">
    <location>
        <begin position="193"/>
        <end position="213"/>
    </location>
</feature>
<evidence type="ECO:0000256" key="1">
    <source>
        <dbReference type="SAM" id="MobiDB-lite"/>
    </source>
</evidence>
<feature type="compositionally biased region" description="Gly residues" evidence="1">
    <location>
        <begin position="438"/>
        <end position="488"/>
    </location>
</feature>
<feature type="compositionally biased region" description="Acidic residues" evidence="1">
    <location>
        <begin position="17"/>
        <end position="29"/>
    </location>
</feature>
<keyword evidence="2" id="KW-0472">Membrane</keyword>
<evidence type="ECO:0000313" key="3">
    <source>
        <dbReference type="EMBL" id="MFC4989617.1"/>
    </source>
</evidence>
<feature type="transmembrane region" description="Helical" evidence="2">
    <location>
        <begin position="276"/>
        <end position="301"/>
    </location>
</feature>
<dbReference type="InterPro" id="IPR045782">
    <property type="entry name" value="TrbL_3"/>
</dbReference>
<dbReference type="RefSeq" id="WP_224829630.1">
    <property type="nucleotide sequence ID" value="NZ_JAIVEF010000023.1"/>
</dbReference>
<dbReference type="Proteomes" id="UP001595925">
    <property type="component" value="Unassembled WGS sequence"/>
</dbReference>
<feature type="compositionally biased region" description="Basic and acidic residues" evidence="1">
    <location>
        <begin position="521"/>
        <end position="536"/>
    </location>
</feature>